<organism evidence="2 3">
    <name type="scientific">Puccinia graminis f. sp. tritici</name>
    <dbReference type="NCBI Taxonomy" id="56615"/>
    <lineage>
        <taxon>Eukaryota</taxon>
        <taxon>Fungi</taxon>
        <taxon>Dikarya</taxon>
        <taxon>Basidiomycota</taxon>
        <taxon>Pucciniomycotina</taxon>
        <taxon>Pucciniomycetes</taxon>
        <taxon>Pucciniales</taxon>
        <taxon>Pucciniaceae</taxon>
        <taxon>Puccinia</taxon>
    </lineage>
</organism>
<feature type="region of interest" description="Disordered" evidence="1">
    <location>
        <begin position="74"/>
        <end position="98"/>
    </location>
</feature>
<keyword evidence="2" id="KW-0808">Transferase</keyword>
<protein>
    <submittedName>
        <fullName evidence="2">CCA tRNA nucleotidyltransferase, mitochondrial</fullName>
    </submittedName>
</protein>
<sequence>MFFADKLCQLLDQSVSHLKASSSSSTNQDLNSLTPRITGGWLLGVQSNNLDIAILSSTGQDFATRFLSYMRDQQRLKREGQSENQETRSQPSRPGPIRANILKLPPLPSLAWNSTLPNSEARNTAIRIVASQAHLTKNELKASEVWPSQWARLTCLQVVSQIGRPIAAGLSSRCGQIDLWAFDFRLGFDGNMSTWAVGPTFCQRIA</sequence>
<feature type="compositionally biased region" description="Polar residues" evidence="1">
    <location>
        <begin position="82"/>
        <end position="92"/>
    </location>
</feature>
<accession>A0A5B0SGI8</accession>
<evidence type="ECO:0000256" key="1">
    <source>
        <dbReference type="SAM" id="MobiDB-lite"/>
    </source>
</evidence>
<proteinExistence type="predicted"/>
<dbReference type="AlphaFoldDB" id="A0A5B0SGI8"/>
<gene>
    <name evidence="2" type="primary">CCA1_4</name>
    <name evidence="2" type="ORF">PGTUg99_015487</name>
</gene>
<comment type="caution">
    <text evidence="2">The sequence shown here is derived from an EMBL/GenBank/DDBJ whole genome shotgun (WGS) entry which is preliminary data.</text>
</comment>
<reference evidence="2 3" key="1">
    <citation type="submission" date="2019-05" db="EMBL/GenBank/DDBJ databases">
        <title>Emergence of the Ug99 lineage of the wheat stem rust pathogen through somatic hybridization.</title>
        <authorList>
            <person name="Li F."/>
            <person name="Upadhyaya N.M."/>
            <person name="Sperschneider J."/>
            <person name="Matny O."/>
            <person name="Nguyen-Phuc H."/>
            <person name="Mago R."/>
            <person name="Raley C."/>
            <person name="Miller M.E."/>
            <person name="Silverstein K.A.T."/>
            <person name="Henningsen E."/>
            <person name="Hirsch C.D."/>
            <person name="Visser B."/>
            <person name="Pretorius Z.A."/>
            <person name="Steffenson B.J."/>
            <person name="Schwessinger B."/>
            <person name="Dodds P.N."/>
            <person name="Figueroa M."/>
        </authorList>
    </citation>
    <scope>NUCLEOTIDE SEQUENCE [LARGE SCALE GENOMIC DNA]</scope>
    <source>
        <strain evidence="2 3">Ug99</strain>
    </source>
</reference>
<dbReference type="EMBL" id="VDEP01000012">
    <property type="protein sequence ID" value="KAA1137128.1"/>
    <property type="molecule type" value="Genomic_DNA"/>
</dbReference>
<dbReference type="GO" id="GO:0016740">
    <property type="term" value="F:transferase activity"/>
    <property type="evidence" value="ECO:0007669"/>
    <property type="project" value="UniProtKB-KW"/>
</dbReference>
<evidence type="ECO:0000313" key="2">
    <source>
        <dbReference type="EMBL" id="KAA1137128.1"/>
    </source>
</evidence>
<evidence type="ECO:0000313" key="3">
    <source>
        <dbReference type="Proteomes" id="UP000325313"/>
    </source>
</evidence>
<dbReference type="Proteomes" id="UP000325313">
    <property type="component" value="Unassembled WGS sequence"/>
</dbReference>
<name>A0A5B0SGI8_PUCGR</name>